<feature type="region of interest" description="Disordered" evidence="4">
    <location>
        <begin position="287"/>
        <end position="322"/>
    </location>
</feature>
<dbReference type="GO" id="GO:0000398">
    <property type="term" value="P:mRNA splicing, via spliceosome"/>
    <property type="evidence" value="ECO:0007669"/>
    <property type="project" value="TreeGrafter"/>
</dbReference>
<feature type="region of interest" description="Disordered" evidence="4">
    <location>
        <begin position="607"/>
        <end position="638"/>
    </location>
</feature>
<reference evidence="6" key="1">
    <citation type="journal article" date="2023" name="PhytoFront">
        <title>Draft Genome Resources of Seven Strains of Tilletia horrida, Causal Agent of Kernel Smut of Rice.</title>
        <authorList>
            <person name="Khanal S."/>
            <person name="Antony Babu S."/>
            <person name="Zhou X.G."/>
        </authorList>
    </citation>
    <scope>NUCLEOTIDE SEQUENCE</scope>
    <source>
        <strain evidence="6">TX3</strain>
    </source>
</reference>
<dbReference type="InterPro" id="IPR006768">
    <property type="entry name" value="Cwf19-like_C_dom-1"/>
</dbReference>
<organism evidence="6 7">
    <name type="scientific">Tilletia horrida</name>
    <dbReference type="NCBI Taxonomy" id="155126"/>
    <lineage>
        <taxon>Eukaryota</taxon>
        <taxon>Fungi</taxon>
        <taxon>Dikarya</taxon>
        <taxon>Basidiomycota</taxon>
        <taxon>Ustilaginomycotina</taxon>
        <taxon>Exobasidiomycetes</taxon>
        <taxon>Tilletiales</taxon>
        <taxon>Tilletiaceae</taxon>
        <taxon>Tilletia</taxon>
    </lineage>
</organism>
<dbReference type="Pfam" id="PF13696">
    <property type="entry name" value="zf-CCHC_2"/>
    <property type="match status" value="1"/>
</dbReference>
<feature type="compositionally biased region" description="Acidic residues" evidence="4">
    <location>
        <begin position="921"/>
        <end position="946"/>
    </location>
</feature>
<keyword evidence="7" id="KW-1185">Reference proteome</keyword>
<feature type="region of interest" description="Disordered" evidence="4">
    <location>
        <begin position="182"/>
        <end position="268"/>
    </location>
</feature>
<evidence type="ECO:0000256" key="4">
    <source>
        <dbReference type="SAM" id="MobiDB-lite"/>
    </source>
</evidence>
<dbReference type="AlphaFoldDB" id="A0AAN6GD88"/>
<dbReference type="InterPro" id="IPR040194">
    <property type="entry name" value="Cwf19-like"/>
</dbReference>
<protein>
    <recommendedName>
        <fullName evidence="5">CCHC-type domain-containing protein</fullName>
    </recommendedName>
</protein>
<dbReference type="InterPro" id="IPR001878">
    <property type="entry name" value="Znf_CCHC"/>
</dbReference>
<dbReference type="PANTHER" id="PTHR12072">
    <property type="entry name" value="CWF19, CELL CYCLE CONTROL PROTEIN"/>
    <property type="match status" value="1"/>
</dbReference>
<proteinExistence type="predicted"/>
<dbReference type="InterPro" id="IPR036265">
    <property type="entry name" value="HIT-like_sf"/>
</dbReference>
<evidence type="ECO:0000259" key="5">
    <source>
        <dbReference type="SMART" id="SM00343"/>
    </source>
</evidence>
<dbReference type="GO" id="GO:0008270">
    <property type="term" value="F:zinc ion binding"/>
    <property type="evidence" value="ECO:0007669"/>
    <property type="project" value="UniProtKB-KW"/>
</dbReference>
<dbReference type="Gene3D" id="4.10.60.10">
    <property type="entry name" value="Zinc finger, CCHC-type"/>
    <property type="match status" value="1"/>
</dbReference>
<keyword evidence="2" id="KW-0863">Zinc-finger</keyword>
<feature type="compositionally biased region" description="Acidic residues" evidence="4">
    <location>
        <begin position="242"/>
        <end position="251"/>
    </location>
</feature>
<comment type="caution">
    <text evidence="6">The sequence shown here is derived from an EMBL/GenBank/DDBJ whole genome shotgun (WGS) entry which is preliminary data.</text>
</comment>
<feature type="compositionally biased region" description="Basic residues" evidence="4">
    <location>
        <begin position="188"/>
        <end position="199"/>
    </location>
</feature>
<name>A0AAN6GD88_9BASI</name>
<feature type="region of interest" description="Disordered" evidence="4">
    <location>
        <begin position="148"/>
        <end position="169"/>
    </location>
</feature>
<feature type="compositionally biased region" description="Low complexity" evidence="4">
    <location>
        <begin position="216"/>
        <end position="230"/>
    </location>
</feature>
<gene>
    <name evidence="6" type="ORF">OC842_002452</name>
</gene>
<dbReference type="PANTHER" id="PTHR12072:SF4">
    <property type="entry name" value="CWF19-LIKE PROTEIN 1"/>
    <property type="match status" value="1"/>
</dbReference>
<evidence type="ECO:0000313" key="7">
    <source>
        <dbReference type="Proteomes" id="UP001176521"/>
    </source>
</evidence>
<dbReference type="Gene3D" id="3.30.428.10">
    <property type="entry name" value="HIT-like"/>
    <property type="match status" value="1"/>
</dbReference>
<accession>A0AAN6GD88</accession>
<dbReference type="InterPro" id="IPR025829">
    <property type="entry name" value="Zn_knuckle_CX2CX3GHX4C"/>
</dbReference>
<feature type="domain" description="CCHC-type" evidence="5">
    <location>
        <begin position="534"/>
        <end position="550"/>
    </location>
</feature>
<feature type="region of interest" description="Disordered" evidence="4">
    <location>
        <begin position="905"/>
        <end position="946"/>
    </location>
</feature>
<feature type="compositionally biased region" description="Basic and acidic residues" evidence="4">
    <location>
        <begin position="615"/>
        <end position="638"/>
    </location>
</feature>
<keyword evidence="3" id="KW-0862">Zinc</keyword>
<evidence type="ECO:0000256" key="2">
    <source>
        <dbReference type="ARBA" id="ARBA00022771"/>
    </source>
</evidence>
<dbReference type="SUPFAM" id="SSF54197">
    <property type="entry name" value="HIT-like"/>
    <property type="match status" value="1"/>
</dbReference>
<keyword evidence="1" id="KW-0479">Metal-binding</keyword>
<evidence type="ECO:0000313" key="6">
    <source>
        <dbReference type="EMBL" id="KAK0535048.1"/>
    </source>
</evidence>
<dbReference type="Proteomes" id="UP001176521">
    <property type="component" value="Unassembled WGS sequence"/>
</dbReference>
<feature type="domain" description="CCHC-type" evidence="5">
    <location>
        <begin position="585"/>
        <end position="601"/>
    </location>
</feature>
<dbReference type="GO" id="GO:0071014">
    <property type="term" value="C:post-mRNA release spliceosomal complex"/>
    <property type="evidence" value="ECO:0007669"/>
    <property type="project" value="TreeGrafter"/>
</dbReference>
<dbReference type="GO" id="GO:0003676">
    <property type="term" value="F:nucleic acid binding"/>
    <property type="evidence" value="ECO:0007669"/>
    <property type="project" value="InterPro"/>
</dbReference>
<sequence length="946" mass="99807">MAAAAAPPSAKILVVGPPAGQLSTLISKTTAIHNKHGPFDALFILGDLFSHTGQDDAETAALLSGSLTCTIPTYFTLGTAPLPPSIHTVISKAAESPAKVAHNLFYLGHAGIAPIPIPSASSSSSSPQHHLNLAFLGGKWSPAAWSAAPSVKDDQAEGSSSSSSNHITPRLVHSLLAQPSLALSKLTPRPKRSAKKKKLSANVIEDEDDGSQPMTLAQARAQQAAKLAALTKGPQPPPGLVVEEEEEDSDDGDAHDAHKGATTGPSITPPAIDLVLLPCFPSGILSPPFAASNDRDASGKRKSRRQQQQQQQQRSHSAHSEATGTVDLAALPHPSMTQWGAPPLANVVARARARYVFALGPPTLHGAEGENDTPALPADAELRATGTFYERAPFVHPPAYSPAHRGTPPPPVTRFISLAKLANPKKVRWFMALNLPLSLPGQSRTQALKPAQPLPPNTTPSPYGMLGFERPSVVPQAEKKDGNANRIPVSAAAKRWGGAGAGAGGGGDDEGSAPNFRFATGAAADSKKPPASYVCRLCSQPGHFIQDCELANSKSNEKQQQLAGAPGSLPTKPLPPLLVPPEGYECRICLSPNHFVQRCPFSPHAARPLSAAGADEDRGAKRARLTTEQRERERERERKPVAIPVGPQDCWFCLSNPACAKHLIVGIGVECYVALPKGQLVPSVAGGGKGMVPGGGHVLIVPINHTPSFLSPHLPPADRTSLLAERRAYLRALSQLYAAHGCVAVSWEVGRSEGATHTRVGHTHTQVVPVPLLLRAGQAESEGEGEGESKAGLVAMLEERAREAGYALVRDEAEVAAFFGEGVAGEGGMGKKAVPDYFRLQVGVDGEEGEGEGGAKAVTFFLVLRGVQARFNMQWPRQALASILGTPERADWRVCARATQDEEREEAELFKGVFGPYAAEIGDDEDDDDDDDDEGDDDDAPDEDGY</sequence>
<evidence type="ECO:0000256" key="3">
    <source>
        <dbReference type="ARBA" id="ARBA00022833"/>
    </source>
</evidence>
<dbReference type="Pfam" id="PF04677">
    <property type="entry name" value="CwfJ_C_1"/>
    <property type="match status" value="1"/>
</dbReference>
<dbReference type="GO" id="GO:0061632">
    <property type="term" value="F:RNA lariat debranching enzyme activator activity"/>
    <property type="evidence" value="ECO:0007669"/>
    <property type="project" value="TreeGrafter"/>
</dbReference>
<evidence type="ECO:0000256" key="1">
    <source>
        <dbReference type="ARBA" id="ARBA00022723"/>
    </source>
</evidence>
<dbReference type="EMBL" id="JAPDMQ010000104">
    <property type="protein sequence ID" value="KAK0535048.1"/>
    <property type="molecule type" value="Genomic_DNA"/>
</dbReference>
<dbReference type="SMART" id="SM00343">
    <property type="entry name" value="ZnF_C2HC"/>
    <property type="match status" value="2"/>
</dbReference>